<name>A0A4Y2KFB6_ARAVE</name>
<proteinExistence type="predicted"/>
<reference evidence="1 2" key="1">
    <citation type="journal article" date="2019" name="Sci. Rep.">
        <title>Orb-weaving spider Araneus ventricosus genome elucidates the spidroin gene catalogue.</title>
        <authorList>
            <person name="Kono N."/>
            <person name="Nakamura H."/>
            <person name="Ohtoshi R."/>
            <person name="Moran D.A.P."/>
            <person name="Shinohara A."/>
            <person name="Yoshida Y."/>
            <person name="Fujiwara M."/>
            <person name="Mori M."/>
            <person name="Tomita M."/>
            <person name="Arakawa K."/>
        </authorList>
    </citation>
    <scope>NUCLEOTIDE SEQUENCE [LARGE SCALE GENOMIC DNA]</scope>
</reference>
<gene>
    <name evidence="1" type="ORF">AVEN_166693_1</name>
</gene>
<protein>
    <submittedName>
        <fullName evidence="1">Uncharacterized protein</fullName>
    </submittedName>
</protein>
<dbReference type="AlphaFoldDB" id="A0A4Y2KFB6"/>
<dbReference type="Proteomes" id="UP000499080">
    <property type="component" value="Unassembled WGS sequence"/>
</dbReference>
<organism evidence="1 2">
    <name type="scientific">Araneus ventricosus</name>
    <name type="common">Orbweaver spider</name>
    <name type="synonym">Epeira ventricosa</name>
    <dbReference type="NCBI Taxonomy" id="182803"/>
    <lineage>
        <taxon>Eukaryota</taxon>
        <taxon>Metazoa</taxon>
        <taxon>Ecdysozoa</taxon>
        <taxon>Arthropoda</taxon>
        <taxon>Chelicerata</taxon>
        <taxon>Arachnida</taxon>
        <taxon>Araneae</taxon>
        <taxon>Araneomorphae</taxon>
        <taxon>Entelegynae</taxon>
        <taxon>Araneoidea</taxon>
        <taxon>Araneidae</taxon>
        <taxon>Araneus</taxon>
    </lineage>
</organism>
<evidence type="ECO:0000313" key="1">
    <source>
        <dbReference type="EMBL" id="GBN01151.1"/>
    </source>
</evidence>
<accession>A0A4Y2KFB6</accession>
<sequence>MPEKINYHTYLSIRVQLSDPAVTNSISWLCGRRIIALITISVCDDPSDCTSLGIGDVPIRATPSCGSHERTKLYLPIRQSLLSVIKVPSVGFF</sequence>
<dbReference type="EMBL" id="BGPR01004588">
    <property type="protein sequence ID" value="GBN01151.1"/>
    <property type="molecule type" value="Genomic_DNA"/>
</dbReference>
<comment type="caution">
    <text evidence="1">The sequence shown here is derived from an EMBL/GenBank/DDBJ whole genome shotgun (WGS) entry which is preliminary data.</text>
</comment>
<evidence type="ECO:0000313" key="2">
    <source>
        <dbReference type="Proteomes" id="UP000499080"/>
    </source>
</evidence>
<keyword evidence="2" id="KW-1185">Reference proteome</keyword>